<evidence type="ECO:0008006" key="4">
    <source>
        <dbReference type="Google" id="ProtNLM"/>
    </source>
</evidence>
<sequence>MKIKTLKFLIKTENVLSIYRNYSSFSTVKKRLTILRIIFDFLFIIFNINNQIFVFEKYGVLDLLRSQIAIANSVFVFLLALYNAKNFKYLMRGFEETHRIFQNDEVYIKNIEVNYKQIKILFLIYFIFSCAGLISTDLEMNNFPFNLAFYINLFLCHLRYIFEFLVLYVTLFQIAQEVKCLTRSIEEYLKYNMRIKRDDTETTYASESARETLDRFNEWTKIYTKVKETSNLFNKIFGLQLRYHAFGSVAIDMTLIPKCVMFFTSYTIIVLQFNNVV</sequence>
<accession>A0A5E4QEX6</accession>
<feature type="transmembrane region" description="Helical" evidence="1">
    <location>
        <begin position="147"/>
        <end position="169"/>
    </location>
</feature>
<gene>
    <name evidence="2" type="ORF">LSINAPIS_LOCUS8250</name>
</gene>
<keyword evidence="1" id="KW-0472">Membrane</keyword>
<name>A0A5E4QEX6_9NEOP</name>
<feature type="transmembrane region" description="Helical" evidence="1">
    <location>
        <begin position="66"/>
        <end position="84"/>
    </location>
</feature>
<dbReference type="Proteomes" id="UP000324832">
    <property type="component" value="Unassembled WGS sequence"/>
</dbReference>
<evidence type="ECO:0000313" key="2">
    <source>
        <dbReference type="EMBL" id="VVC96844.1"/>
    </source>
</evidence>
<reference evidence="2 3" key="1">
    <citation type="submission" date="2017-07" db="EMBL/GenBank/DDBJ databases">
        <authorList>
            <person name="Talla V."/>
            <person name="Backstrom N."/>
        </authorList>
    </citation>
    <scope>NUCLEOTIDE SEQUENCE [LARGE SCALE GENOMIC DNA]</scope>
</reference>
<feature type="transmembrane region" description="Helical" evidence="1">
    <location>
        <begin position="118"/>
        <end position="135"/>
    </location>
</feature>
<evidence type="ECO:0000313" key="3">
    <source>
        <dbReference type="Proteomes" id="UP000324832"/>
    </source>
</evidence>
<evidence type="ECO:0000256" key="1">
    <source>
        <dbReference type="SAM" id="Phobius"/>
    </source>
</evidence>
<keyword evidence="1" id="KW-1133">Transmembrane helix</keyword>
<keyword evidence="1" id="KW-0812">Transmembrane</keyword>
<protein>
    <recommendedName>
        <fullName evidence="4">Gustatory receptor</fullName>
    </recommendedName>
</protein>
<proteinExistence type="predicted"/>
<dbReference type="AlphaFoldDB" id="A0A5E4QEX6"/>
<organism evidence="2 3">
    <name type="scientific">Leptidea sinapis</name>
    <dbReference type="NCBI Taxonomy" id="189913"/>
    <lineage>
        <taxon>Eukaryota</taxon>
        <taxon>Metazoa</taxon>
        <taxon>Ecdysozoa</taxon>
        <taxon>Arthropoda</taxon>
        <taxon>Hexapoda</taxon>
        <taxon>Insecta</taxon>
        <taxon>Pterygota</taxon>
        <taxon>Neoptera</taxon>
        <taxon>Endopterygota</taxon>
        <taxon>Lepidoptera</taxon>
        <taxon>Glossata</taxon>
        <taxon>Ditrysia</taxon>
        <taxon>Papilionoidea</taxon>
        <taxon>Pieridae</taxon>
        <taxon>Dismorphiinae</taxon>
        <taxon>Leptidea</taxon>
    </lineage>
</organism>
<feature type="transmembrane region" description="Helical" evidence="1">
    <location>
        <begin position="34"/>
        <end position="54"/>
    </location>
</feature>
<dbReference type="EMBL" id="FZQP02002902">
    <property type="protein sequence ID" value="VVC96844.1"/>
    <property type="molecule type" value="Genomic_DNA"/>
</dbReference>
<keyword evidence="3" id="KW-1185">Reference proteome</keyword>